<comment type="catalytic activity">
    <reaction evidence="12">
        <text>L-isoleucine + 2-oxoglutarate = (S)-3-methyl-2-oxopentanoate + L-glutamate</text>
        <dbReference type="Rhea" id="RHEA:24801"/>
        <dbReference type="ChEBI" id="CHEBI:16810"/>
        <dbReference type="ChEBI" id="CHEBI:29985"/>
        <dbReference type="ChEBI" id="CHEBI:35146"/>
        <dbReference type="ChEBI" id="CHEBI:58045"/>
        <dbReference type="EC" id="2.6.1.42"/>
    </reaction>
</comment>
<keyword evidence="9" id="KW-0663">Pyridoxal phosphate</keyword>
<comment type="cofactor">
    <cofactor evidence="1">
        <name>pyridoxal 5'-phosphate</name>
        <dbReference type="ChEBI" id="CHEBI:597326"/>
    </cofactor>
</comment>
<dbReference type="PANTHER" id="PTHR42743:SF11">
    <property type="entry name" value="AMINODEOXYCHORISMATE LYASE"/>
    <property type="match status" value="1"/>
</dbReference>
<dbReference type="GO" id="GO:0009082">
    <property type="term" value="P:branched-chain amino acid biosynthetic process"/>
    <property type="evidence" value="ECO:0007669"/>
    <property type="project" value="UniProtKB-KW"/>
</dbReference>
<dbReference type="InterPro" id="IPR043132">
    <property type="entry name" value="BCAT-like_C"/>
</dbReference>
<proteinExistence type="inferred from homology"/>
<dbReference type="FunFam" id="3.20.10.10:FF:000002">
    <property type="entry name" value="D-alanine aminotransferase"/>
    <property type="match status" value="1"/>
</dbReference>
<name>A0A512NRD6_9HYPH</name>
<evidence type="ECO:0000256" key="2">
    <source>
        <dbReference type="ARBA" id="ARBA00003109"/>
    </source>
</evidence>
<evidence type="ECO:0000256" key="3">
    <source>
        <dbReference type="ARBA" id="ARBA00004824"/>
    </source>
</evidence>
<evidence type="ECO:0000313" key="14">
    <source>
        <dbReference type="EMBL" id="GEP61499.1"/>
    </source>
</evidence>
<dbReference type="InterPro" id="IPR050571">
    <property type="entry name" value="Class-IV_PLP-Dep_Aminotrnsfr"/>
</dbReference>
<dbReference type="AlphaFoldDB" id="A0A512NRD6"/>
<evidence type="ECO:0000256" key="9">
    <source>
        <dbReference type="ARBA" id="ARBA00022898"/>
    </source>
</evidence>
<accession>A0A512NRD6</accession>
<comment type="pathway">
    <text evidence="5">Amino-acid biosynthesis; L-leucine biosynthesis; L-leucine from 3-methyl-2-oxobutanoate: step 4/4.</text>
</comment>
<evidence type="ECO:0000256" key="5">
    <source>
        <dbReference type="ARBA" id="ARBA00005072"/>
    </source>
</evidence>
<reference evidence="14 15" key="1">
    <citation type="submission" date="2019-07" db="EMBL/GenBank/DDBJ databases">
        <title>Whole genome shotgun sequence of Reyranella soli NBRC 108950.</title>
        <authorList>
            <person name="Hosoyama A."/>
            <person name="Uohara A."/>
            <person name="Ohji S."/>
            <person name="Ichikawa N."/>
        </authorList>
    </citation>
    <scope>NUCLEOTIDE SEQUENCE [LARGE SCALE GENOMIC DNA]</scope>
    <source>
        <strain evidence="14 15">NBRC 108950</strain>
    </source>
</reference>
<dbReference type="Gene3D" id="3.30.470.10">
    <property type="match status" value="1"/>
</dbReference>
<evidence type="ECO:0000256" key="1">
    <source>
        <dbReference type="ARBA" id="ARBA00001933"/>
    </source>
</evidence>
<comment type="catalytic activity">
    <reaction evidence="11">
        <text>L-valine + 2-oxoglutarate = 3-methyl-2-oxobutanoate + L-glutamate</text>
        <dbReference type="Rhea" id="RHEA:24813"/>
        <dbReference type="ChEBI" id="CHEBI:11851"/>
        <dbReference type="ChEBI" id="CHEBI:16810"/>
        <dbReference type="ChEBI" id="CHEBI:29985"/>
        <dbReference type="ChEBI" id="CHEBI:57762"/>
        <dbReference type="EC" id="2.6.1.42"/>
    </reaction>
</comment>
<comment type="pathway">
    <text evidence="3">Amino-acid biosynthesis; L-isoleucine biosynthesis; L-isoleucine from 2-oxobutanoate: step 4/4.</text>
</comment>
<evidence type="ECO:0000256" key="11">
    <source>
        <dbReference type="ARBA" id="ARBA00048212"/>
    </source>
</evidence>
<dbReference type="InterPro" id="IPR001544">
    <property type="entry name" value="Aminotrans_IV"/>
</dbReference>
<dbReference type="Gene3D" id="3.20.10.10">
    <property type="entry name" value="D-amino Acid Aminotransferase, subunit A, domain 2"/>
    <property type="match status" value="1"/>
</dbReference>
<evidence type="ECO:0000313" key="15">
    <source>
        <dbReference type="Proteomes" id="UP000321058"/>
    </source>
</evidence>
<comment type="catalytic activity">
    <reaction evidence="13">
        <text>L-leucine + 2-oxoglutarate = 4-methyl-2-oxopentanoate + L-glutamate</text>
        <dbReference type="Rhea" id="RHEA:18321"/>
        <dbReference type="ChEBI" id="CHEBI:16810"/>
        <dbReference type="ChEBI" id="CHEBI:17865"/>
        <dbReference type="ChEBI" id="CHEBI:29985"/>
        <dbReference type="ChEBI" id="CHEBI:57427"/>
        <dbReference type="EC" id="2.6.1.42"/>
    </reaction>
</comment>
<evidence type="ECO:0000256" key="13">
    <source>
        <dbReference type="ARBA" id="ARBA00049229"/>
    </source>
</evidence>
<dbReference type="Pfam" id="PF01063">
    <property type="entry name" value="Aminotran_4"/>
    <property type="match status" value="1"/>
</dbReference>
<comment type="pathway">
    <text evidence="4">Amino-acid biosynthesis; L-valine biosynthesis; L-valine from pyruvate: step 4/4.</text>
</comment>
<comment type="similarity">
    <text evidence="6">Belongs to the class-IV pyridoxal-phosphate-dependent aminotransferase family.</text>
</comment>
<dbReference type="EMBL" id="BKAJ01000229">
    <property type="protein sequence ID" value="GEP61499.1"/>
    <property type="molecule type" value="Genomic_DNA"/>
</dbReference>
<evidence type="ECO:0000256" key="10">
    <source>
        <dbReference type="ARBA" id="ARBA00023304"/>
    </source>
</evidence>
<dbReference type="EC" id="2.6.1.42" evidence="7"/>
<dbReference type="InterPro" id="IPR036038">
    <property type="entry name" value="Aminotransferase-like"/>
</dbReference>
<dbReference type="PANTHER" id="PTHR42743">
    <property type="entry name" value="AMINO-ACID AMINOTRANSFERASE"/>
    <property type="match status" value="1"/>
</dbReference>
<dbReference type="Proteomes" id="UP000321058">
    <property type="component" value="Unassembled WGS sequence"/>
</dbReference>
<organism evidence="14 15">
    <name type="scientific">Reyranella soli</name>
    <dbReference type="NCBI Taxonomy" id="1230389"/>
    <lineage>
        <taxon>Bacteria</taxon>
        <taxon>Pseudomonadati</taxon>
        <taxon>Pseudomonadota</taxon>
        <taxon>Alphaproteobacteria</taxon>
        <taxon>Hyphomicrobiales</taxon>
        <taxon>Reyranellaceae</taxon>
        <taxon>Reyranella</taxon>
    </lineage>
</organism>
<keyword evidence="10" id="KW-0028">Amino-acid biosynthesis</keyword>
<gene>
    <name evidence="14" type="ORF">RSO01_86650</name>
</gene>
<keyword evidence="10" id="KW-0100">Branched-chain amino acid biosynthesis</keyword>
<evidence type="ECO:0000256" key="4">
    <source>
        <dbReference type="ARBA" id="ARBA00004931"/>
    </source>
</evidence>
<evidence type="ECO:0000256" key="7">
    <source>
        <dbReference type="ARBA" id="ARBA00013053"/>
    </source>
</evidence>
<protein>
    <recommendedName>
        <fullName evidence="8">Probable branched-chain-amino-acid aminotransferase</fullName>
        <ecNumber evidence="7">2.6.1.42</ecNumber>
    </recommendedName>
</protein>
<dbReference type="InterPro" id="IPR043131">
    <property type="entry name" value="BCAT-like_N"/>
</dbReference>
<evidence type="ECO:0000256" key="8">
    <source>
        <dbReference type="ARBA" id="ARBA00014472"/>
    </source>
</evidence>
<evidence type="ECO:0000256" key="6">
    <source>
        <dbReference type="ARBA" id="ARBA00009320"/>
    </source>
</evidence>
<dbReference type="RefSeq" id="WP_147156795.1">
    <property type="nucleotide sequence ID" value="NZ_BKAJ01000229.1"/>
</dbReference>
<dbReference type="GO" id="GO:0008652">
    <property type="term" value="P:amino acid biosynthetic process"/>
    <property type="evidence" value="ECO:0007669"/>
    <property type="project" value="UniProtKB-ARBA"/>
</dbReference>
<dbReference type="GO" id="GO:0004084">
    <property type="term" value="F:branched-chain-amino-acid transaminase activity"/>
    <property type="evidence" value="ECO:0007669"/>
    <property type="project" value="UniProtKB-EC"/>
</dbReference>
<dbReference type="OrthoDB" id="9805628at2"/>
<comment type="caution">
    <text evidence="14">The sequence shown here is derived from an EMBL/GenBank/DDBJ whole genome shotgun (WGS) entry which is preliminary data.</text>
</comment>
<evidence type="ECO:0000256" key="12">
    <source>
        <dbReference type="ARBA" id="ARBA00048798"/>
    </source>
</evidence>
<dbReference type="SUPFAM" id="SSF56752">
    <property type="entry name" value="D-aminoacid aminotransferase-like PLP-dependent enzymes"/>
    <property type="match status" value="1"/>
</dbReference>
<comment type="function">
    <text evidence="2">Acts on leucine, isoleucine and valine.</text>
</comment>
<keyword evidence="14" id="KW-0808">Transferase</keyword>
<sequence length="308" mass="34409">MNTDSETAGIKGVAFMDGRWMPLAEASVPILDRGFVRSDATYDVAHVWKGRFFRLMDHVERFQASMAGLRMSLPYSAQQLADIMIECASRSGLRDAYVQVTCTRGLPPPGTRDPRLCRNRLYAFAQPFVWIADEAQRREGLRMVLSRTQRIPPESLDQRIKNFHWLDLTMGIFEAYDRDATVAILPAADGTITEGPGFNIFVVKDGVLATPARGLFEGITRRTVIEIARDLQLRCDVRAVHAMEVAEASEIFISSTAGGIMPVTRYEGRPVGDGSPGPLTRRVEELYWRRHEDDALCTPVPYADQAAS</sequence>
<keyword evidence="15" id="KW-1185">Reference proteome</keyword>